<reference evidence="4 5" key="1">
    <citation type="submission" date="2022-10" db="EMBL/GenBank/DDBJ databases">
        <authorList>
            <person name="Xie J."/>
            <person name="Shen N."/>
        </authorList>
    </citation>
    <scope>NUCLEOTIDE SEQUENCE [LARGE SCALE GENOMIC DNA]</scope>
    <source>
        <strain evidence="4 5">YIM65594</strain>
    </source>
</reference>
<evidence type="ECO:0000256" key="1">
    <source>
        <dbReference type="ARBA" id="ARBA00022741"/>
    </source>
</evidence>
<evidence type="ECO:0000313" key="4">
    <source>
        <dbReference type="EMBL" id="MEB8337465.1"/>
    </source>
</evidence>
<feature type="domain" description="Orc1-like AAA ATPase" evidence="3">
    <location>
        <begin position="10"/>
        <end position="182"/>
    </location>
</feature>
<keyword evidence="2" id="KW-0067">ATP-binding</keyword>
<gene>
    <name evidence="4" type="ORF">OKJ99_08055</name>
</gene>
<dbReference type="InterPro" id="IPR011990">
    <property type="entry name" value="TPR-like_helical_dom_sf"/>
</dbReference>
<dbReference type="InterPro" id="IPR041664">
    <property type="entry name" value="AAA_16"/>
</dbReference>
<dbReference type="InterPro" id="IPR027417">
    <property type="entry name" value="P-loop_NTPase"/>
</dbReference>
<comment type="caution">
    <text evidence="4">The sequence shown here is derived from an EMBL/GenBank/DDBJ whole genome shotgun (WGS) entry which is preliminary data.</text>
</comment>
<organism evidence="4 5">
    <name type="scientific">Streptomyces endophyticus</name>
    <dbReference type="NCBI Taxonomy" id="714166"/>
    <lineage>
        <taxon>Bacteria</taxon>
        <taxon>Bacillati</taxon>
        <taxon>Actinomycetota</taxon>
        <taxon>Actinomycetes</taxon>
        <taxon>Kitasatosporales</taxon>
        <taxon>Streptomycetaceae</taxon>
        <taxon>Streptomyces</taxon>
    </lineage>
</organism>
<dbReference type="SUPFAM" id="SSF52540">
    <property type="entry name" value="P-loop containing nucleoside triphosphate hydrolases"/>
    <property type="match status" value="1"/>
</dbReference>
<protein>
    <submittedName>
        <fullName evidence="4">AAA family ATPase</fullName>
    </submittedName>
</protein>
<evidence type="ECO:0000259" key="3">
    <source>
        <dbReference type="Pfam" id="PF13191"/>
    </source>
</evidence>
<sequence>MDATPPGPRLLERDLETAAATRALDALCGSRRTGGVVVYRGEAGVGKTALLTRIADAARTRCTVHVARSGESTTHQPFHLVRHLLGPALGSATPRAAYGPALDVAGPALGLTAPGARPADPQGVRDALDTLLAELARERIAAQDGPGPLVLLADDAHWADGESLTWLASLAPRLAALPVLLVVAHRPEELADASREAAGNLAALARSARLHVTLQSLTQEATGDLVRGVLGDRADDVFCREVWAVTTGNPYEAVELLAKCSARGLAPTQDAAPVLRAFGTTARGGGIVARLGELDPDCNRLAWAAAVLGTDITFASAARLAGLPPERATRCVELLREARILAPDGGPGGPRPAAFGEVLDPSEPLDFQHPLVGTAVYRSVPPATRTALHGQAAWSLTRRGHGPAAISRHLLEVHPDDDHEAVRLLRAAAAEHLAVGAPEAARRCLERALREPPSVVDRAQVLYELGCACLLSSPATTVEHLRAALQLPGLTEQLRIDATLRLAQALAHGNQMRDAARCVADTAAVTPAGTQQLRLLAARFMYESFLAEEDDGLTRSEQLVLLADALPGADNAERALLTLRAFDAMLRGEPADHVADLCDRVLVDGRLAPGLGWTDTEWGFEIPALLGITLAYIDRLHDAEGLFTDALRTFELGGWSGAHLAFAHILCGAVERRRGRLVEAEAYLREGLRLAERVGGRVTVQWDALCLLIDTLLARGHVDEAHRLADDHGFCAPYPDALILPDARSVRGRLLLALGRAKEARAELESTAASTTIRGRYNVQWAPWAYDLADLIAEEDPVRAATLLADARHWAGVIGTRSAVGESLRRAAASAPPQRARALLTEAVRKLADSPAAYEEAAARLDLAEATTDPDQARRALTLAETCGADGLAERARTLLGAV</sequence>
<dbReference type="Pfam" id="PF13191">
    <property type="entry name" value="AAA_16"/>
    <property type="match status" value="1"/>
</dbReference>
<dbReference type="Gene3D" id="1.25.40.10">
    <property type="entry name" value="Tetratricopeptide repeat domain"/>
    <property type="match status" value="1"/>
</dbReference>
<dbReference type="Proteomes" id="UP001354931">
    <property type="component" value="Unassembled WGS sequence"/>
</dbReference>
<dbReference type="SUPFAM" id="SSF48452">
    <property type="entry name" value="TPR-like"/>
    <property type="match status" value="1"/>
</dbReference>
<dbReference type="RefSeq" id="WP_326015129.1">
    <property type="nucleotide sequence ID" value="NZ_JAOZYC010000057.1"/>
</dbReference>
<name>A0ABU6F0E8_9ACTN</name>
<evidence type="ECO:0000256" key="2">
    <source>
        <dbReference type="ARBA" id="ARBA00022840"/>
    </source>
</evidence>
<keyword evidence="5" id="KW-1185">Reference proteome</keyword>
<accession>A0ABU6F0E8</accession>
<keyword evidence="1" id="KW-0547">Nucleotide-binding</keyword>
<dbReference type="PANTHER" id="PTHR16305:SF35">
    <property type="entry name" value="TRANSCRIPTIONAL ACTIVATOR DOMAIN"/>
    <property type="match status" value="1"/>
</dbReference>
<dbReference type="EMBL" id="JAOZYC010000057">
    <property type="protein sequence ID" value="MEB8337465.1"/>
    <property type="molecule type" value="Genomic_DNA"/>
</dbReference>
<evidence type="ECO:0000313" key="5">
    <source>
        <dbReference type="Proteomes" id="UP001354931"/>
    </source>
</evidence>
<proteinExistence type="predicted"/>
<dbReference type="PANTHER" id="PTHR16305">
    <property type="entry name" value="TESTICULAR SOLUBLE ADENYLYL CYCLASE"/>
    <property type="match status" value="1"/>
</dbReference>